<gene>
    <name evidence="2" type="ORF">PXEA_LOCUS7145</name>
</gene>
<dbReference type="EMBL" id="CAAALY010018658">
    <property type="protein sequence ID" value="VEL13705.1"/>
    <property type="molecule type" value="Genomic_DNA"/>
</dbReference>
<dbReference type="Proteomes" id="UP000784294">
    <property type="component" value="Unassembled WGS sequence"/>
</dbReference>
<evidence type="ECO:0000256" key="1">
    <source>
        <dbReference type="SAM" id="MobiDB-lite"/>
    </source>
</evidence>
<organism evidence="2 3">
    <name type="scientific">Protopolystoma xenopodis</name>
    <dbReference type="NCBI Taxonomy" id="117903"/>
    <lineage>
        <taxon>Eukaryota</taxon>
        <taxon>Metazoa</taxon>
        <taxon>Spiralia</taxon>
        <taxon>Lophotrochozoa</taxon>
        <taxon>Platyhelminthes</taxon>
        <taxon>Monogenea</taxon>
        <taxon>Polyopisthocotylea</taxon>
        <taxon>Polystomatidea</taxon>
        <taxon>Polystomatidae</taxon>
        <taxon>Protopolystoma</taxon>
    </lineage>
</organism>
<evidence type="ECO:0000313" key="2">
    <source>
        <dbReference type="EMBL" id="VEL13705.1"/>
    </source>
</evidence>
<dbReference type="AlphaFoldDB" id="A0A448WK46"/>
<name>A0A448WK46_9PLAT</name>
<comment type="caution">
    <text evidence="2">The sequence shown here is derived from an EMBL/GenBank/DDBJ whole genome shotgun (WGS) entry which is preliminary data.</text>
</comment>
<accession>A0A448WK46</accession>
<protein>
    <submittedName>
        <fullName evidence="2">Uncharacterized protein</fullName>
    </submittedName>
</protein>
<sequence>MEGLCFQTLLTGSASPSKADATSRESISTDYANPVSLLNEYSPTIQSSKGSSPLHTQSIIGSGGLNPNSDKLVDLEHAKSISHEQEFLTESNLRKNTGIFSLKSVKSGEFLESFYSSLFFAPFALLP</sequence>
<feature type="region of interest" description="Disordered" evidence="1">
    <location>
        <begin position="42"/>
        <end position="65"/>
    </location>
</feature>
<proteinExistence type="predicted"/>
<reference evidence="2" key="1">
    <citation type="submission" date="2018-11" db="EMBL/GenBank/DDBJ databases">
        <authorList>
            <consortium name="Pathogen Informatics"/>
        </authorList>
    </citation>
    <scope>NUCLEOTIDE SEQUENCE</scope>
</reference>
<keyword evidence="3" id="KW-1185">Reference proteome</keyword>
<evidence type="ECO:0000313" key="3">
    <source>
        <dbReference type="Proteomes" id="UP000784294"/>
    </source>
</evidence>